<evidence type="ECO:0000313" key="4">
    <source>
        <dbReference type="Proteomes" id="UP000274358"/>
    </source>
</evidence>
<reference evidence="3 4" key="1">
    <citation type="submission" date="2018-12" db="EMBL/GenBank/DDBJ databases">
        <title>Dyella dinghuensis sp. nov. DHOA06 and Dyella choica sp. nov. 4M-K27, isolated from forest soil.</title>
        <authorList>
            <person name="Qiu L.-H."/>
            <person name="Gao Z.-H."/>
        </authorList>
    </citation>
    <scope>NUCLEOTIDE SEQUENCE [LARGE SCALE GENOMIC DNA]</scope>
    <source>
        <strain evidence="3 4">4M-K27</strain>
    </source>
</reference>
<dbReference type="Proteomes" id="UP000274358">
    <property type="component" value="Unassembled WGS sequence"/>
</dbReference>
<accession>A0A432M9A5</accession>
<dbReference type="AlphaFoldDB" id="A0A432M9A5"/>
<feature type="compositionally biased region" description="Gly residues" evidence="1">
    <location>
        <begin position="335"/>
        <end position="344"/>
    </location>
</feature>
<evidence type="ECO:0000256" key="1">
    <source>
        <dbReference type="SAM" id="MobiDB-lite"/>
    </source>
</evidence>
<feature type="region of interest" description="Disordered" evidence="1">
    <location>
        <begin position="303"/>
        <end position="345"/>
    </location>
</feature>
<evidence type="ECO:0008006" key="5">
    <source>
        <dbReference type="Google" id="ProtNLM"/>
    </source>
</evidence>
<keyword evidence="2" id="KW-0732">Signal</keyword>
<feature type="region of interest" description="Disordered" evidence="1">
    <location>
        <begin position="171"/>
        <end position="204"/>
    </location>
</feature>
<gene>
    <name evidence="3" type="ORF">EKH80_02855</name>
</gene>
<protein>
    <recommendedName>
        <fullName evidence="5">YHYH domain-containing protein</fullName>
    </recommendedName>
</protein>
<sequence>MDTVCAIARRLTVALLVFVVGMFFASSPVRAAVTAGQAYQSCQAILAQDQATWGSSFQTQPCKQSTNPVSGNPAYCFPYGLAGQGYPWLGGCTDYTGSPVNPCSMLANSSIDTYYFPGEQLGTTGQTLVTDPNSGGKVWCPYTIQWSGASGIADAYGHYHIHATITYTGDLGDTGPSGGPTSPQMNDPNGNPLSQQPTTSNGPSPTICGGGSCYDPNTDQFCGVSGGGQFCIPAHTAESSQGGCVSSGGGTLCAGSPSAPLPNPTQNQITDPSTQIGSSDKYTQSNISTGATSGVTVNTYNSPGGSVSSGSTNSSLPASNSSGSKSSPASSSSTGNGGSYGGGSDCNSPPACSGDAVMCGVGRQEWYAMCNQQKYMVGDDSGPSTFQQDLSKYSQSDVTVQPSNGNTVGDQANNGSYDSGGFGYGTQCPAQDLQVSIGKFGSFTVPFSLICPIGPWIYGLVVGFALYRAACVTAGSAF</sequence>
<dbReference type="RefSeq" id="WP_126683228.1">
    <property type="nucleotide sequence ID" value="NZ_RYYV01000002.1"/>
</dbReference>
<feature type="compositionally biased region" description="Low complexity" evidence="1">
    <location>
        <begin position="171"/>
        <end position="183"/>
    </location>
</feature>
<feature type="compositionally biased region" description="Low complexity" evidence="1">
    <location>
        <begin position="303"/>
        <end position="334"/>
    </location>
</feature>
<feature type="compositionally biased region" description="Polar residues" evidence="1">
    <location>
        <begin position="184"/>
        <end position="204"/>
    </location>
</feature>
<keyword evidence="4" id="KW-1185">Reference proteome</keyword>
<comment type="caution">
    <text evidence="3">The sequence shown here is derived from an EMBL/GenBank/DDBJ whole genome shotgun (WGS) entry which is preliminary data.</text>
</comment>
<evidence type="ECO:0000256" key="2">
    <source>
        <dbReference type="SAM" id="SignalP"/>
    </source>
</evidence>
<feature type="chain" id="PRO_5019294669" description="YHYH domain-containing protein" evidence="2">
    <location>
        <begin position="32"/>
        <end position="478"/>
    </location>
</feature>
<evidence type="ECO:0000313" key="3">
    <source>
        <dbReference type="EMBL" id="RUL78769.1"/>
    </source>
</evidence>
<feature type="signal peptide" evidence="2">
    <location>
        <begin position="1"/>
        <end position="31"/>
    </location>
</feature>
<proteinExistence type="predicted"/>
<name>A0A432M9A5_9GAMM</name>
<feature type="compositionally biased region" description="Polar residues" evidence="1">
    <location>
        <begin position="264"/>
        <end position="290"/>
    </location>
</feature>
<dbReference type="EMBL" id="RYYV01000002">
    <property type="protein sequence ID" value="RUL78769.1"/>
    <property type="molecule type" value="Genomic_DNA"/>
</dbReference>
<organism evidence="3 4">
    <name type="scientific">Dyella choica</name>
    <dbReference type="NCBI Taxonomy" id="1927959"/>
    <lineage>
        <taxon>Bacteria</taxon>
        <taxon>Pseudomonadati</taxon>
        <taxon>Pseudomonadota</taxon>
        <taxon>Gammaproteobacteria</taxon>
        <taxon>Lysobacterales</taxon>
        <taxon>Rhodanobacteraceae</taxon>
        <taxon>Dyella</taxon>
    </lineage>
</organism>
<dbReference type="OrthoDB" id="5957914at2"/>
<feature type="region of interest" description="Disordered" evidence="1">
    <location>
        <begin position="255"/>
        <end position="290"/>
    </location>
</feature>